<name>A0ABX9DU29_9BACT</name>
<keyword evidence="1" id="KW-0472">Membrane</keyword>
<sequence>MKGNKIVLSLLEINTVIMALSKLLSIYNNKGNAFLLISYNIFYVLSYVLILTITITESITLYKTFRDDSNSLFRMISVVRFISMILFCIAILLFLVKE</sequence>
<proteinExistence type="predicted"/>
<keyword evidence="1" id="KW-0812">Transmembrane</keyword>
<keyword evidence="3" id="KW-1185">Reference proteome</keyword>
<keyword evidence="1" id="KW-1133">Transmembrane helix</keyword>
<accession>A0ABX9DU29</accession>
<evidence type="ECO:0000313" key="2">
    <source>
        <dbReference type="EMBL" id="RAS45208.1"/>
    </source>
</evidence>
<organism evidence="2 3">
    <name type="scientific">Prevotella pallens</name>
    <dbReference type="NCBI Taxonomy" id="60133"/>
    <lineage>
        <taxon>Bacteria</taxon>
        <taxon>Pseudomonadati</taxon>
        <taxon>Bacteroidota</taxon>
        <taxon>Bacteroidia</taxon>
        <taxon>Bacteroidales</taxon>
        <taxon>Prevotellaceae</taxon>
        <taxon>Prevotella</taxon>
    </lineage>
</organism>
<reference evidence="2 3" key="1">
    <citation type="submission" date="2018-06" db="EMBL/GenBank/DDBJ databases">
        <title>Genomic Encyclopedia of Archaeal and Bacterial Type Strains, Phase II (KMG-II): from individual species to whole genera.</title>
        <authorList>
            <person name="Goeker M."/>
        </authorList>
    </citation>
    <scope>NUCLEOTIDE SEQUENCE [LARGE SCALE GENOMIC DNA]</scope>
    <source>
        <strain evidence="2 3">DSM 18710</strain>
    </source>
</reference>
<dbReference type="Proteomes" id="UP000249852">
    <property type="component" value="Unassembled WGS sequence"/>
</dbReference>
<gene>
    <name evidence="2" type="ORF">BC673_11252</name>
</gene>
<comment type="caution">
    <text evidence="2">The sequence shown here is derived from an EMBL/GenBank/DDBJ whole genome shotgun (WGS) entry which is preliminary data.</text>
</comment>
<feature type="transmembrane region" description="Helical" evidence="1">
    <location>
        <begin position="75"/>
        <end position="96"/>
    </location>
</feature>
<evidence type="ECO:0000256" key="1">
    <source>
        <dbReference type="SAM" id="Phobius"/>
    </source>
</evidence>
<dbReference type="EMBL" id="QLTQ01000012">
    <property type="protein sequence ID" value="RAS45208.1"/>
    <property type="molecule type" value="Genomic_DNA"/>
</dbReference>
<evidence type="ECO:0000313" key="3">
    <source>
        <dbReference type="Proteomes" id="UP000249852"/>
    </source>
</evidence>
<protein>
    <submittedName>
        <fullName evidence="2">Uncharacterized protein</fullName>
    </submittedName>
</protein>
<feature type="transmembrane region" description="Helical" evidence="1">
    <location>
        <begin position="34"/>
        <end position="55"/>
    </location>
</feature>